<dbReference type="InterPro" id="IPR045751">
    <property type="entry name" value="DUF6179"/>
</dbReference>
<dbReference type="EMBL" id="FQZS01000006">
    <property type="protein sequence ID" value="SHI65934.1"/>
    <property type="molecule type" value="Genomic_DNA"/>
</dbReference>
<organism evidence="1 2">
    <name type="scientific">Lutispora thermophila DSM 19022</name>
    <dbReference type="NCBI Taxonomy" id="1122184"/>
    <lineage>
        <taxon>Bacteria</taxon>
        <taxon>Bacillati</taxon>
        <taxon>Bacillota</taxon>
        <taxon>Clostridia</taxon>
        <taxon>Lutisporales</taxon>
        <taxon>Lutisporaceae</taxon>
        <taxon>Lutispora</taxon>
    </lineage>
</organism>
<dbReference type="STRING" id="1122184.SAMN02745176_00919"/>
<reference evidence="1 2" key="1">
    <citation type="submission" date="2016-11" db="EMBL/GenBank/DDBJ databases">
        <authorList>
            <person name="Jaros S."/>
            <person name="Januszkiewicz K."/>
            <person name="Wedrychowicz H."/>
        </authorList>
    </citation>
    <scope>NUCLEOTIDE SEQUENCE [LARGE SCALE GENOMIC DNA]</scope>
    <source>
        <strain evidence="1 2">DSM 19022</strain>
    </source>
</reference>
<dbReference type="Pfam" id="PF19677">
    <property type="entry name" value="DUF6179"/>
    <property type="match status" value="1"/>
</dbReference>
<protein>
    <submittedName>
        <fullName evidence="1">Uncharacterized protein</fullName>
    </submittedName>
</protein>
<gene>
    <name evidence="1" type="ORF">SAMN02745176_00919</name>
</gene>
<evidence type="ECO:0000313" key="2">
    <source>
        <dbReference type="Proteomes" id="UP000184442"/>
    </source>
</evidence>
<proteinExistence type="predicted"/>
<evidence type="ECO:0000313" key="1">
    <source>
        <dbReference type="EMBL" id="SHI65934.1"/>
    </source>
</evidence>
<keyword evidence="2" id="KW-1185">Reference proteome</keyword>
<name>A0A1M6CYP4_9FIRM</name>
<dbReference type="Proteomes" id="UP000184442">
    <property type="component" value="Unassembled WGS sequence"/>
</dbReference>
<dbReference type="AlphaFoldDB" id="A0A1M6CYP4"/>
<accession>A0A1M6CYP4</accession>
<sequence length="423" mass="49597">MKGKMMKIANIEKRLIIDSHNLSGQFYFNSILQEAYANGLLNEYDIENMQLQCISLLANKCERYNMGVSSSIRIEIAERIMKSNLYTIGLYLKTLPDPDYAVYELKTVKIYELYERGRKLIDSRFNTAKIIYHMVQKNKLDTPNHSYVSTLGEEGIGTFFNTYDLEYDAHDIPASIDYQLCNPVDDLIGIEFIHKYLENLYLENEFCMNFSPKNIHRLLYGYDRRYEDLLINVFEQVLTVSLGCALAGGSIRELKISQEDIQCIYEKLQGYDKQGLMLSIQKAIKNIYEELDIRDTSLKKYIERSLPKIASNIEIGLKLNTLNKVFINSVNPDLESKIHFESGVKMDDEEYRKLEEYISLFNTLEDIEIAVMIRRHPFYSDIQAVDISEKEHKIRLYLKRYISELPDKRREQIIQIEKNLMED</sequence>